<dbReference type="Pfam" id="PF00685">
    <property type="entry name" value="Sulfotransfer_1"/>
    <property type="match status" value="1"/>
</dbReference>
<dbReference type="InterPro" id="IPR037359">
    <property type="entry name" value="NST/OST"/>
</dbReference>
<name>A0A2K2HAN9_9BACT</name>
<dbReference type="SUPFAM" id="SSF52540">
    <property type="entry name" value="P-loop containing nucleoside triphosphate hydrolases"/>
    <property type="match status" value="1"/>
</dbReference>
<evidence type="ECO:0000256" key="1">
    <source>
        <dbReference type="ARBA" id="ARBA00022679"/>
    </source>
</evidence>
<evidence type="ECO:0000256" key="2">
    <source>
        <dbReference type="ARBA" id="ARBA00023180"/>
    </source>
</evidence>
<keyword evidence="1" id="KW-0808">Transferase</keyword>
<comment type="caution">
    <text evidence="4">The sequence shown here is derived from an EMBL/GenBank/DDBJ whole genome shotgun (WGS) entry which is preliminary data.</text>
</comment>
<dbReference type="PANTHER" id="PTHR10605">
    <property type="entry name" value="HEPARAN SULFATE SULFOTRANSFERASE"/>
    <property type="match status" value="1"/>
</dbReference>
<dbReference type="Gene3D" id="3.40.50.300">
    <property type="entry name" value="P-loop containing nucleotide triphosphate hydrolases"/>
    <property type="match status" value="1"/>
</dbReference>
<keyword evidence="2" id="KW-0325">Glycoprotein</keyword>
<organism evidence="4 5">
    <name type="scientific">Geothermobacter hydrogeniphilus</name>
    <dbReference type="NCBI Taxonomy" id="1969733"/>
    <lineage>
        <taxon>Bacteria</taxon>
        <taxon>Pseudomonadati</taxon>
        <taxon>Thermodesulfobacteriota</taxon>
        <taxon>Desulfuromonadia</taxon>
        <taxon>Desulfuromonadales</taxon>
        <taxon>Geothermobacteraceae</taxon>
        <taxon>Geothermobacter</taxon>
    </lineage>
</organism>
<dbReference type="PANTHER" id="PTHR10605:SF56">
    <property type="entry name" value="BIFUNCTIONAL HEPARAN SULFATE N-DEACETYLASE_N-SULFOTRANSFERASE"/>
    <property type="match status" value="1"/>
</dbReference>
<reference evidence="4 5" key="1">
    <citation type="journal article" date="2018" name="Genome Announc.">
        <title>Genome Sequence of Geothermobacter sp. HR-1 Iron Reducer from the Loihi Seamount.</title>
        <authorList>
            <person name="Smith H."/>
            <person name="Abuyen K."/>
            <person name="Tremblay J."/>
            <person name="Savalia P."/>
            <person name="Perez-Rodriguez I."/>
            <person name="Emerson D."/>
            <person name="Tully B."/>
            <person name="Amend J."/>
        </authorList>
    </citation>
    <scope>NUCLEOTIDE SEQUENCE [LARGE SCALE GENOMIC DNA]</scope>
    <source>
        <strain evidence="4 5">HR-1</strain>
    </source>
</reference>
<dbReference type="Proteomes" id="UP000236340">
    <property type="component" value="Unassembled WGS sequence"/>
</dbReference>
<dbReference type="InterPro" id="IPR027417">
    <property type="entry name" value="P-loop_NTPase"/>
</dbReference>
<evidence type="ECO:0000313" key="5">
    <source>
        <dbReference type="Proteomes" id="UP000236340"/>
    </source>
</evidence>
<gene>
    <name evidence="4" type="ORF">C2E25_08280</name>
</gene>
<sequence length="306" mass="35452">MLPGLETSRNHCQPLGKEDTVRVQDHRYLIIGGAPKAGTTSLYKWLANHPDVCASSLKETRFFLDEGYPLPSAKRFDGQNLDSYDGFFTHCRNEGDKLRVEATPDYLYSKNALQIAELLPKAKIVFILRDPVDRVVSWYKYARQRGFVSPGMSFEQYVRYQVDNPVTPETPVYMRALEQSRYEKYLEGFKSAFVDRLLVVDFLTLKNNPQHVMSEILLFANISPYEYLKDELKAENVSKNKSETVIGKLYSSLRTRLTYLYYDYPLVYGVLKPVNGILKRVLPIYRDDKYSIDVTDDVRRSIVDYV</sequence>
<feature type="domain" description="Sulfotransferase" evidence="3">
    <location>
        <begin position="29"/>
        <end position="241"/>
    </location>
</feature>
<evidence type="ECO:0000313" key="4">
    <source>
        <dbReference type="EMBL" id="PNU20293.1"/>
    </source>
</evidence>
<accession>A0A2K2HAN9</accession>
<dbReference type="GO" id="GO:0008146">
    <property type="term" value="F:sulfotransferase activity"/>
    <property type="evidence" value="ECO:0007669"/>
    <property type="project" value="InterPro"/>
</dbReference>
<dbReference type="AlphaFoldDB" id="A0A2K2HAN9"/>
<proteinExistence type="predicted"/>
<protein>
    <recommendedName>
        <fullName evidence="3">Sulfotransferase domain-containing protein</fullName>
    </recommendedName>
</protein>
<dbReference type="EMBL" id="PPFX01000015">
    <property type="protein sequence ID" value="PNU20293.1"/>
    <property type="molecule type" value="Genomic_DNA"/>
</dbReference>
<evidence type="ECO:0000259" key="3">
    <source>
        <dbReference type="Pfam" id="PF00685"/>
    </source>
</evidence>
<dbReference type="InterPro" id="IPR000863">
    <property type="entry name" value="Sulfotransferase_dom"/>
</dbReference>